<gene>
    <name evidence="4" type="ORF">MCOO_32330</name>
</gene>
<dbReference type="Pfam" id="PF00440">
    <property type="entry name" value="TetR_N"/>
    <property type="match status" value="1"/>
</dbReference>
<dbReference type="Gene3D" id="1.10.357.10">
    <property type="entry name" value="Tetracycline Repressor, domain 2"/>
    <property type="match status" value="1"/>
</dbReference>
<dbReference type="InterPro" id="IPR001647">
    <property type="entry name" value="HTH_TetR"/>
</dbReference>
<dbReference type="RefSeq" id="WP_163777632.1">
    <property type="nucleotide sequence ID" value="NZ_AP022569.1"/>
</dbReference>
<dbReference type="Proteomes" id="UP000465866">
    <property type="component" value="Chromosome"/>
</dbReference>
<dbReference type="PANTHER" id="PTHR43479">
    <property type="entry name" value="ACREF/ENVCD OPERON REPRESSOR-RELATED"/>
    <property type="match status" value="1"/>
</dbReference>
<evidence type="ECO:0000313" key="4">
    <source>
        <dbReference type="EMBL" id="BBX47218.1"/>
    </source>
</evidence>
<evidence type="ECO:0000259" key="3">
    <source>
        <dbReference type="PROSITE" id="PS50977"/>
    </source>
</evidence>
<feature type="domain" description="HTH tetR-type" evidence="3">
    <location>
        <begin position="18"/>
        <end position="78"/>
    </location>
</feature>
<protein>
    <submittedName>
        <fullName evidence="4">Putative transcriptional regulator, TetR family protein</fullName>
    </submittedName>
</protein>
<dbReference type="EMBL" id="AP022569">
    <property type="protein sequence ID" value="BBX47218.1"/>
    <property type="molecule type" value="Genomic_DNA"/>
</dbReference>
<evidence type="ECO:0000313" key="5">
    <source>
        <dbReference type="Proteomes" id="UP000465866"/>
    </source>
</evidence>
<dbReference type="KEGG" id="mcoo:MCOO_32330"/>
<dbReference type="InterPro" id="IPR050624">
    <property type="entry name" value="HTH-type_Tx_Regulator"/>
</dbReference>
<accession>A0A7I7L0E9</accession>
<dbReference type="InterPro" id="IPR009057">
    <property type="entry name" value="Homeodomain-like_sf"/>
</dbReference>
<evidence type="ECO:0000256" key="2">
    <source>
        <dbReference type="PROSITE-ProRule" id="PRU00335"/>
    </source>
</evidence>
<sequence length="197" mass="21703">MSDVKRSYRGVSADARRQQRRRVLIEACLDLIGAGGTPAVTAESVSARAKLTKRYFYESFASREAILLAVLDEMFFELIGKIRDAIDSVDPDARAETVTAVFVTTLCDDPRRARLYAEAPAIPTLQERRDEAIVAFTDLIARDDDTGAVASLKHQLMTRIIVSGVTDAVTSWINGTLNADRSTLTQAIVALSRNVRR</sequence>
<dbReference type="SUPFAM" id="SSF46689">
    <property type="entry name" value="Homeodomain-like"/>
    <property type="match status" value="1"/>
</dbReference>
<organism evidence="4 5">
    <name type="scientific">Mycobacterium cookii</name>
    <dbReference type="NCBI Taxonomy" id="1775"/>
    <lineage>
        <taxon>Bacteria</taxon>
        <taxon>Bacillati</taxon>
        <taxon>Actinomycetota</taxon>
        <taxon>Actinomycetes</taxon>
        <taxon>Mycobacteriales</taxon>
        <taxon>Mycobacteriaceae</taxon>
        <taxon>Mycobacterium</taxon>
    </lineage>
</organism>
<dbReference type="AlphaFoldDB" id="A0A7I7L0E9"/>
<reference evidence="4 5" key="1">
    <citation type="journal article" date="2019" name="Emerg. Microbes Infect.">
        <title>Comprehensive subspecies identification of 175 nontuberculous mycobacteria species based on 7547 genomic profiles.</title>
        <authorList>
            <person name="Matsumoto Y."/>
            <person name="Kinjo T."/>
            <person name="Motooka D."/>
            <person name="Nabeya D."/>
            <person name="Jung N."/>
            <person name="Uechi K."/>
            <person name="Horii T."/>
            <person name="Iida T."/>
            <person name="Fujita J."/>
            <person name="Nakamura S."/>
        </authorList>
    </citation>
    <scope>NUCLEOTIDE SEQUENCE [LARGE SCALE GENOMIC DNA]</scope>
    <source>
        <strain evidence="4 5">JCM 12404</strain>
    </source>
</reference>
<keyword evidence="5" id="KW-1185">Reference proteome</keyword>
<evidence type="ECO:0000256" key="1">
    <source>
        <dbReference type="ARBA" id="ARBA00023125"/>
    </source>
</evidence>
<dbReference type="PROSITE" id="PS50977">
    <property type="entry name" value="HTH_TETR_2"/>
    <property type="match status" value="1"/>
</dbReference>
<dbReference type="PANTHER" id="PTHR43479:SF11">
    <property type="entry name" value="ACREF_ENVCD OPERON REPRESSOR-RELATED"/>
    <property type="match status" value="1"/>
</dbReference>
<keyword evidence="1 2" id="KW-0238">DNA-binding</keyword>
<feature type="DNA-binding region" description="H-T-H motif" evidence="2">
    <location>
        <begin position="41"/>
        <end position="60"/>
    </location>
</feature>
<proteinExistence type="predicted"/>
<dbReference type="GO" id="GO:0003677">
    <property type="term" value="F:DNA binding"/>
    <property type="evidence" value="ECO:0007669"/>
    <property type="project" value="UniProtKB-UniRule"/>
</dbReference>
<name>A0A7I7L0E9_9MYCO</name>